<organism evidence="3 4">
    <name type="scientific">Syntrophus gentianae</name>
    <dbReference type="NCBI Taxonomy" id="43775"/>
    <lineage>
        <taxon>Bacteria</taxon>
        <taxon>Pseudomonadati</taxon>
        <taxon>Thermodesulfobacteriota</taxon>
        <taxon>Syntrophia</taxon>
        <taxon>Syntrophales</taxon>
        <taxon>Syntrophaceae</taxon>
        <taxon>Syntrophus</taxon>
    </lineage>
</organism>
<dbReference type="GO" id="GO:0003677">
    <property type="term" value="F:DNA binding"/>
    <property type="evidence" value="ECO:0007669"/>
    <property type="project" value="InterPro"/>
</dbReference>
<dbReference type="InterPro" id="IPR011010">
    <property type="entry name" value="DNA_brk_join_enz"/>
</dbReference>
<evidence type="ECO:0000313" key="3">
    <source>
        <dbReference type="EMBL" id="SEL99338.1"/>
    </source>
</evidence>
<evidence type="ECO:0000256" key="1">
    <source>
        <dbReference type="ARBA" id="ARBA00023172"/>
    </source>
</evidence>
<reference evidence="3 4" key="1">
    <citation type="submission" date="2016-10" db="EMBL/GenBank/DDBJ databases">
        <authorList>
            <person name="de Groot N.N."/>
        </authorList>
    </citation>
    <scope>NUCLEOTIDE SEQUENCE [LARGE SCALE GENOMIC DNA]</scope>
    <source>
        <strain evidence="3 4">DSM 8423</strain>
    </source>
</reference>
<dbReference type="GO" id="GO:0015074">
    <property type="term" value="P:DNA integration"/>
    <property type="evidence" value="ECO:0007669"/>
    <property type="project" value="InterPro"/>
</dbReference>
<gene>
    <name evidence="3" type="ORF">SAMN04489760_10243</name>
</gene>
<protein>
    <submittedName>
        <fullName evidence="3">Phage integrase family protein</fullName>
    </submittedName>
</protein>
<accession>A0A1H7URN5</accession>
<name>A0A1H7URN5_9BACT</name>
<keyword evidence="4" id="KW-1185">Reference proteome</keyword>
<dbReference type="Pfam" id="PF00589">
    <property type="entry name" value="Phage_integrase"/>
    <property type="match status" value="1"/>
</dbReference>
<feature type="domain" description="Tyr recombinase" evidence="2">
    <location>
        <begin position="1"/>
        <end position="152"/>
    </location>
</feature>
<keyword evidence="1" id="KW-0233">DNA recombination</keyword>
<dbReference type="STRING" id="43775.SAMN04489760_10243"/>
<evidence type="ECO:0000259" key="2">
    <source>
        <dbReference type="PROSITE" id="PS51898"/>
    </source>
</evidence>
<evidence type="ECO:0000313" key="4">
    <source>
        <dbReference type="Proteomes" id="UP000198744"/>
    </source>
</evidence>
<sequence length="152" mass="16794">MAELLYGSGLRLMELAGMRIKDIDFDANTITVRSGKGDKDRTTILPRTVKERLAEHLKTVKALHEQDLAAGRGEAHLPDALSRKYPNAGRQWAWQYVFPSATLSVVPRSGRIGRHHISDKAIQTAFKSALNDSGVPKHATVHTLLTASQRIC</sequence>
<dbReference type="RefSeq" id="WP_337251268.1">
    <property type="nucleotide sequence ID" value="NZ_FOBS01000002.1"/>
</dbReference>
<dbReference type="Gene3D" id="1.10.443.10">
    <property type="entry name" value="Intergrase catalytic core"/>
    <property type="match status" value="1"/>
</dbReference>
<dbReference type="EMBL" id="FOBS01000002">
    <property type="protein sequence ID" value="SEL99338.1"/>
    <property type="molecule type" value="Genomic_DNA"/>
</dbReference>
<dbReference type="SUPFAM" id="SSF56349">
    <property type="entry name" value="DNA breaking-rejoining enzymes"/>
    <property type="match status" value="1"/>
</dbReference>
<dbReference type="Proteomes" id="UP000198744">
    <property type="component" value="Unassembled WGS sequence"/>
</dbReference>
<dbReference type="GO" id="GO:0006310">
    <property type="term" value="P:DNA recombination"/>
    <property type="evidence" value="ECO:0007669"/>
    <property type="project" value="UniProtKB-KW"/>
</dbReference>
<dbReference type="InterPro" id="IPR002104">
    <property type="entry name" value="Integrase_catalytic"/>
</dbReference>
<dbReference type="AlphaFoldDB" id="A0A1H7URN5"/>
<dbReference type="PROSITE" id="PS51898">
    <property type="entry name" value="TYR_RECOMBINASE"/>
    <property type="match status" value="1"/>
</dbReference>
<proteinExistence type="predicted"/>
<dbReference type="InterPro" id="IPR013762">
    <property type="entry name" value="Integrase-like_cat_sf"/>
</dbReference>